<dbReference type="Proteomes" id="UP000887116">
    <property type="component" value="Unassembled WGS sequence"/>
</dbReference>
<reference evidence="1" key="1">
    <citation type="submission" date="2020-07" db="EMBL/GenBank/DDBJ databases">
        <title>Multicomponent nature underlies the extraordinary mechanical properties of spider dragline silk.</title>
        <authorList>
            <person name="Kono N."/>
            <person name="Nakamura H."/>
            <person name="Mori M."/>
            <person name="Yoshida Y."/>
            <person name="Ohtoshi R."/>
            <person name="Malay A.D."/>
            <person name="Moran D.A.P."/>
            <person name="Tomita M."/>
            <person name="Numata K."/>
            <person name="Arakawa K."/>
        </authorList>
    </citation>
    <scope>NUCLEOTIDE SEQUENCE</scope>
</reference>
<protein>
    <submittedName>
        <fullName evidence="1">Uncharacterized protein</fullName>
    </submittedName>
</protein>
<evidence type="ECO:0000313" key="2">
    <source>
        <dbReference type="Proteomes" id="UP000887116"/>
    </source>
</evidence>
<accession>A0A8X6KDZ9</accession>
<gene>
    <name evidence="1" type="ORF">TNCT_72151</name>
</gene>
<comment type="caution">
    <text evidence="1">The sequence shown here is derived from an EMBL/GenBank/DDBJ whole genome shotgun (WGS) entry which is preliminary data.</text>
</comment>
<sequence>MWVNTNPRSPRLCQQGEALRQIRGITKQDQLSDLMKFKRGLFSWITNKTPFIRSRSRRSADKSHEPEPDRK</sequence>
<proteinExistence type="predicted"/>
<organism evidence="1 2">
    <name type="scientific">Trichonephila clavata</name>
    <name type="common">Joro spider</name>
    <name type="synonym">Nephila clavata</name>
    <dbReference type="NCBI Taxonomy" id="2740835"/>
    <lineage>
        <taxon>Eukaryota</taxon>
        <taxon>Metazoa</taxon>
        <taxon>Ecdysozoa</taxon>
        <taxon>Arthropoda</taxon>
        <taxon>Chelicerata</taxon>
        <taxon>Arachnida</taxon>
        <taxon>Araneae</taxon>
        <taxon>Araneomorphae</taxon>
        <taxon>Entelegynae</taxon>
        <taxon>Araneoidea</taxon>
        <taxon>Nephilidae</taxon>
        <taxon>Trichonephila</taxon>
    </lineage>
</organism>
<name>A0A8X6KDZ9_TRICU</name>
<dbReference type="EMBL" id="BMAO01020669">
    <property type="protein sequence ID" value="GFQ69048.1"/>
    <property type="molecule type" value="Genomic_DNA"/>
</dbReference>
<evidence type="ECO:0000313" key="1">
    <source>
        <dbReference type="EMBL" id="GFQ69048.1"/>
    </source>
</evidence>
<dbReference type="AlphaFoldDB" id="A0A8X6KDZ9"/>
<keyword evidence="2" id="KW-1185">Reference proteome</keyword>